<proteinExistence type="predicted"/>
<evidence type="ECO:0000313" key="2">
    <source>
        <dbReference type="EMBL" id="GIX77282.1"/>
    </source>
</evidence>
<comment type="caution">
    <text evidence="2">The sequence shown here is derived from an EMBL/GenBank/DDBJ whole genome shotgun (WGS) entry which is preliminary data.</text>
</comment>
<dbReference type="AlphaFoldDB" id="A0AAV4MXQ6"/>
<name>A0AAV4MXQ6_CAEEX</name>
<dbReference type="EMBL" id="BPLR01002736">
    <property type="protein sequence ID" value="GIX77282.1"/>
    <property type="molecule type" value="Genomic_DNA"/>
</dbReference>
<dbReference type="Proteomes" id="UP001054945">
    <property type="component" value="Unassembled WGS sequence"/>
</dbReference>
<gene>
    <name evidence="2" type="ORF">CEXT_703611</name>
</gene>
<feature type="compositionally biased region" description="Basic and acidic residues" evidence="1">
    <location>
        <begin position="47"/>
        <end position="59"/>
    </location>
</feature>
<feature type="region of interest" description="Disordered" evidence="1">
    <location>
        <begin position="27"/>
        <end position="59"/>
    </location>
</feature>
<feature type="compositionally biased region" description="Polar residues" evidence="1">
    <location>
        <begin position="27"/>
        <end position="39"/>
    </location>
</feature>
<protein>
    <submittedName>
        <fullName evidence="2">Uncharacterized protein</fullName>
    </submittedName>
</protein>
<accession>A0AAV4MXQ6</accession>
<evidence type="ECO:0000313" key="3">
    <source>
        <dbReference type="Proteomes" id="UP001054945"/>
    </source>
</evidence>
<evidence type="ECO:0000256" key="1">
    <source>
        <dbReference type="SAM" id="MobiDB-lite"/>
    </source>
</evidence>
<sequence length="101" mass="11443">MLILTTYRTYRLATNFSIQALIDTVSGDNRASQPESSLQSKRHPRRVRGDIRGGKEGSTVRRRDEFQNLSMTGMRRISSVLPTHAQLNIRVVVGWGSSELR</sequence>
<reference evidence="2 3" key="1">
    <citation type="submission" date="2021-06" db="EMBL/GenBank/DDBJ databases">
        <title>Caerostris extrusa draft genome.</title>
        <authorList>
            <person name="Kono N."/>
            <person name="Arakawa K."/>
        </authorList>
    </citation>
    <scope>NUCLEOTIDE SEQUENCE [LARGE SCALE GENOMIC DNA]</scope>
</reference>
<keyword evidence="3" id="KW-1185">Reference proteome</keyword>
<organism evidence="2 3">
    <name type="scientific">Caerostris extrusa</name>
    <name type="common">Bark spider</name>
    <name type="synonym">Caerostris bankana</name>
    <dbReference type="NCBI Taxonomy" id="172846"/>
    <lineage>
        <taxon>Eukaryota</taxon>
        <taxon>Metazoa</taxon>
        <taxon>Ecdysozoa</taxon>
        <taxon>Arthropoda</taxon>
        <taxon>Chelicerata</taxon>
        <taxon>Arachnida</taxon>
        <taxon>Araneae</taxon>
        <taxon>Araneomorphae</taxon>
        <taxon>Entelegynae</taxon>
        <taxon>Araneoidea</taxon>
        <taxon>Araneidae</taxon>
        <taxon>Caerostris</taxon>
    </lineage>
</organism>